<accession>A0A1I3N236</accession>
<sequence length="50" mass="5654">MKELLDNAVFSMELGVEDYQTSDERRVLSAISDDHHPANWTSDSLSCRIA</sequence>
<keyword evidence="2" id="KW-1185">Reference proteome</keyword>
<evidence type="ECO:0000313" key="2">
    <source>
        <dbReference type="Proteomes" id="UP000242763"/>
    </source>
</evidence>
<gene>
    <name evidence="1" type="ORF">SAMN03080618_01918</name>
</gene>
<dbReference type="STRING" id="1121003.SAMN03080618_01918"/>
<organism evidence="1 2">
    <name type="scientific">Aquamicrobium aerolatum DSM 21857</name>
    <dbReference type="NCBI Taxonomy" id="1121003"/>
    <lineage>
        <taxon>Bacteria</taxon>
        <taxon>Pseudomonadati</taxon>
        <taxon>Pseudomonadota</taxon>
        <taxon>Alphaproteobacteria</taxon>
        <taxon>Hyphomicrobiales</taxon>
        <taxon>Phyllobacteriaceae</taxon>
        <taxon>Aerobium</taxon>
    </lineage>
</organism>
<reference evidence="2" key="1">
    <citation type="submission" date="2016-10" db="EMBL/GenBank/DDBJ databases">
        <authorList>
            <person name="Varghese N."/>
            <person name="Submissions S."/>
        </authorList>
    </citation>
    <scope>NUCLEOTIDE SEQUENCE [LARGE SCALE GENOMIC DNA]</scope>
    <source>
        <strain evidence="2">DSM 21857</strain>
    </source>
</reference>
<evidence type="ECO:0000313" key="1">
    <source>
        <dbReference type="EMBL" id="SFJ03297.1"/>
    </source>
</evidence>
<dbReference type="Proteomes" id="UP000242763">
    <property type="component" value="Unassembled WGS sequence"/>
</dbReference>
<dbReference type="AlphaFoldDB" id="A0A1I3N236"/>
<dbReference type="EMBL" id="FORF01000010">
    <property type="protein sequence ID" value="SFJ03297.1"/>
    <property type="molecule type" value="Genomic_DNA"/>
</dbReference>
<proteinExistence type="predicted"/>
<name>A0A1I3N236_9HYPH</name>
<protein>
    <submittedName>
        <fullName evidence="1">Uncharacterized protein</fullName>
    </submittedName>
</protein>